<dbReference type="Proteomes" id="UP001066276">
    <property type="component" value="Chromosome 11"/>
</dbReference>
<accession>A0AAV7LEZ6</accession>
<protein>
    <recommendedName>
        <fullName evidence="3">Chromo domain-containing protein</fullName>
    </recommendedName>
</protein>
<name>A0AAV7LEZ6_PLEWA</name>
<evidence type="ECO:0000313" key="2">
    <source>
        <dbReference type="Proteomes" id="UP001066276"/>
    </source>
</evidence>
<proteinExistence type="predicted"/>
<organism evidence="1 2">
    <name type="scientific">Pleurodeles waltl</name>
    <name type="common">Iberian ribbed newt</name>
    <dbReference type="NCBI Taxonomy" id="8319"/>
    <lineage>
        <taxon>Eukaryota</taxon>
        <taxon>Metazoa</taxon>
        <taxon>Chordata</taxon>
        <taxon>Craniata</taxon>
        <taxon>Vertebrata</taxon>
        <taxon>Euteleostomi</taxon>
        <taxon>Amphibia</taxon>
        <taxon>Batrachia</taxon>
        <taxon>Caudata</taxon>
        <taxon>Salamandroidea</taxon>
        <taxon>Salamandridae</taxon>
        <taxon>Pleurodelinae</taxon>
        <taxon>Pleurodeles</taxon>
    </lineage>
</organism>
<evidence type="ECO:0000313" key="1">
    <source>
        <dbReference type="EMBL" id="KAJ1089589.1"/>
    </source>
</evidence>
<sequence length="176" mass="20588">MPGLSRLANLFCLGCKRDSRLEDSCPVPPIGTPTYELYVKHGVGPITYNEVWIRYTRKDGVLKWPQNGSFDTEILDNLEVRLFKKKARPAMLDYFRLWRKEAKQKEIKLAKKNKREKVTATDERRTSWPYSLSTQKVAKLDSDRQRMVSYLLHQTALDITKPKFQCKRAKEKDSCC</sequence>
<comment type="caution">
    <text evidence="1">The sequence shown here is derived from an EMBL/GenBank/DDBJ whole genome shotgun (WGS) entry which is preliminary data.</text>
</comment>
<evidence type="ECO:0008006" key="3">
    <source>
        <dbReference type="Google" id="ProtNLM"/>
    </source>
</evidence>
<dbReference type="EMBL" id="JANPWB010000015">
    <property type="protein sequence ID" value="KAJ1089589.1"/>
    <property type="molecule type" value="Genomic_DNA"/>
</dbReference>
<reference evidence="1" key="1">
    <citation type="journal article" date="2022" name="bioRxiv">
        <title>Sequencing and chromosome-scale assembly of the giantPleurodeles waltlgenome.</title>
        <authorList>
            <person name="Brown T."/>
            <person name="Elewa A."/>
            <person name="Iarovenko S."/>
            <person name="Subramanian E."/>
            <person name="Araus A.J."/>
            <person name="Petzold A."/>
            <person name="Susuki M."/>
            <person name="Suzuki K.-i.T."/>
            <person name="Hayashi T."/>
            <person name="Toyoda A."/>
            <person name="Oliveira C."/>
            <person name="Osipova E."/>
            <person name="Leigh N.D."/>
            <person name="Simon A."/>
            <person name="Yun M.H."/>
        </authorList>
    </citation>
    <scope>NUCLEOTIDE SEQUENCE</scope>
    <source>
        <strain evidence="1">20211129_DDA</strain>
        <tissue evidence="1">Liver</tissue>
    </source>
</reference>
<keyword evidence="2" id="KW-1185">Reference proteome</keyword>
<dbReference type="AlphaFoldDB" id="A0AAV7LEZ6"/>
<gene>
    <name evidence="1" type="ORF">NDU88_002740</name>
</gene>